<dbReference type="SUPFAM" id="SSF53649">
    <property type="entry name" value="Alkaline phosphatase-like"/>
    <property type="match status" value="1"/>
</dbReference>
<keyword evidence="1" id="KW-0472">Membrane</keyword>
<dbReference type="GO" id="GO:0005615">
    <property type="term" value="C:extracellular space"/>
    <property type="evidence" value="ECO:0007669"/>
    <property type="project" value="TreeGrafter"/>
</dbReference>
<dbReference type="Proteomes" id="UP001152798">
    <property type="component" value="Chromosome 6"/>
</dbReference>
<sequence length="659" mass="75739">MNRRCSFFRLSRMSLLSYHVRQVAYICLIILILYTIIHALQREERVTDRDAQLKQIAKYIQSGKQSSEIWQGRQACKHPHLDVKSPDIMKFIKDEGPITCGEEEDWVKVVGSNAVITQEAKKKYGDIECSFTDVLRTNDFTNQIGLTTTTHTEYILEGSDFVRVRCAGESGNRWSSILAGVRHDQDILDRTGWHLLPPTALGLNILMFGFDSLSKNTFMRKLPNSYNYLKENLKGIVLEGYNIVGDGTPQALIPILTGKTELELPDTRRRMGSKAVHVNVYPFIWNKFKENGYVTSYMEDTPGTGIFTYRLKGFNEVPTDHYMRPFYLEAEPDYSRFKKYCIGSIPRHKTMLDHMKHMYRVYKDRPKFIFGFHGELSHDSYNLIGAADNDLKEWLEWFKTGGHLNNTLLILMSDHGHRFAEVRNTQQGKLEERLPWFSFILPPWFETAYPMAAANLRNNIHRLTTPFDIYPTLNSVLVPPPFIKGNISHRSISLFQEVPKERTCADAFIEPHWCACLDWESVSCNDPVVLGASRHLISGINNYNSEFSDECHTLQMKEVQWAARLIPSNALRRFKSSRDSDGFVPDLSADTQITKVTYQVKVLASPGGAIFEASLSYDLSQEEYSFRIEDVSRINQYGAQASCIEQSQEQLRKFCLCKN</sequence>
<evidence type="ECO:0000313" key="2">
    <source>
        <dbReference type="EMBL" id="CAH1405070.1"/>
    </source>
</evidence>
<organism evidence="2 3">
    <name type="scientific">Nezara viridula</name>
    <name type="common">Southern green stink bug</name>
    <name type="synonym">Cimex viridulus</name>
    <dbReference type="NCBI Taxonomy" id="85310"/>
    <lineage>
        <taxon>Eukaryota</taxon>
        <taxon>Metazoa</taxon>
        <taxon>Ecdysozoa</taxon>
        <taxon>Arthropoda</taxon>
        <taxon>Hexapoda</taxon>
        <taxon>Insecta</taxon>
        <taxon>Pterygota</taxon>
        <taxon>Neoptera</taxon>
        <taxon>Paraneoptera</taxon>
        <taxon>Hemiptera</taxon>
        <taxon>Heteroptera</taxon>
        <taxon>Panheteroptera</taxon>
        <taxon>Pentatomomorpha</taxon>
        <taxon>Pentatomoidea</taxon>
        <taxon>Pentatomidae</taxon>
        <taxon>Pentatominae</taxon>
        <taxon>Nezara</taxon>
    </lineage>
</organism>
<dbReference type="AlphaFoldDB" id="A0A9P0MUM4"/>
<reference evidence="2" key="1">
    <citation type="submission" date="2022-01" db="EMBL/GenBank/DDBJ databases">
        <authorList>
            <person name="King R."/>
        </authorList>
    </citation>
    <scope>NUCLEOTIDE SEQUENCE</scope>
</reference>
<accession>A0A9P0MUM4</accession>
<dbReference type="CDD" id="cd16021">
    <property type="entry name" value="ALP_like"/>
    <property type="match status" value="1"/>
</dbReference>
<dbReference type="OrthoDB" id="413313at2759"/>
<dbReference type="Gene3D" id="3.40.720.10">
    <property type="entry name" value="Alkaline Phosphatase, subunit A"/>
    <property type="match status" value="1"/>
</dbReference>
<dbReference type="Pfam" id="PF02995">
    <property type="entry name" value="DUF229"/>
    <property type="match status" value="1"/>
</dbReference>
<keyword evidence="3" id="KW-1185">Reference proteome</keyword>
<evidence type="ECO:0000313" key="3">
    <source>
        <dbReference type="Proteomes" id="UP001152798"/>
    </source>
</evidence>
<gene>
    <name evidence="2" type="ORF">NEZAVI_LOCUS13359</name>
</gene>
<feature type="transmembrane region" description="Helical" evidence="1">
    <location>
        <begin position="20"/>
        <end position="40"/>
    </location>
</feature>
<dbReference type="InterPro" id="IPR017850">
    <property type="entry name" value="Alkaline_phosphatase_core_sf"/>
</dbReference>
<keyword evidence="1" id="KW-0812">Transmembrane</keyword>
<name>A0A9P0MUM4_NEZVI</name>
<dbReference type="InterPro" id="IPR004245">
    <property type="entry name" value="DUF229"/>
</dbReference>
<dbReference type="EMBL" id="OV725082">
    <property type="protein sequence ID" value="CAH1405070.1"/>
    <property type="molecule type" value="Genomic_DNA"/>
</dbReference>
<keyword evidence="1" id="KW-1133">Transmembrane helix</keyword>
<dbReference type="FunFam" id="3.40.720.10:FF:000017">
    <property type="entry name" value="Predicted protein"/>
    <property type="match status" value="1"/>
</dbReference>
<dbReference type="PANTHER" id="PTHR10974">
    <property type="entry name" value="FI08016P-RELATED"/>
    <property type="match status" value="1"/>
</dbReference>
<proteinExistence type="predicted"/>
<evidence type="ECO:0000256" key="1">
    <source>
        <dbReference type="SAM" id="Phobius"/>
    </source>
</evidence>
<protein>
    <submittedName>
        <fullName evidence="2">Uncharacterized protein</fullName>
    </submittedName>
</protein>
<dbReference type="PANTHER" id="PTHR10974:SF73">
    <property type="entry name" value="FI21235P1"/>
    <property type="match status" value="1"/>
</dbReference>